<evidence type="ECO:0000256" key="3">
    <source>
        <dbReference type="ARBA" id="ARBA00022598"/>
    </source>
</evidence>
<comment type="catalytic activity">
    <reaction evidence="8">
        <text>tRNA(Trp) + L-tryptophan + ATP = L-tryptophyl-tRNA(Trp) + AMP + diphosphate + H(+)</text>
        <dbReference type="Rhea" id="RHEA:24080"/>
        <dbReference type="Rhea" id="RHEA-COMP:9671"/>
        <dbReference type="Rhea" id="RHEA-COMP:9705"/>
        <dbReference type="ChEBI" id="CHEBI:15378"/>
        <dbReference type="ChEBI" id="CHEBI:30616"/>
        <dbReference type="ChEBI" id="CHEBI:33019"/>
        <dbReference type="ChEBI" id="CHEBI:57912"/>
        <dbReference type="ChEBI" id="CHEBI:78442"/>
        <dbReference type="ChEBI" id="CHEBI:78535"/>
        <dbReference type="ChEBI" id="CHEBI:456215"/>
        <dbReference type="EC" id="6.1.1.2"/>
    </reaction>
</comment>
<dbReference type="InterPro" id="IPR014729">
    <property type="entry name" value="Rossmann-like_a/b/a_fold"/>
</dbReference>
<dbReference type="AlphaFoldDB" id="A0A485M1T8"/>
<accession>A0A485M1T8</accession>
<keyword evidence="3 9" id="KW-0436">Ligase</keyword>
<evidence type="ECO:0000256" key="6">
    <source>
        <dbReference type="ARBA" id="ARBA00022917"/>
    </source>
</evidence>
<dbReference type="GO" id="GO:0005524">
    <property type="term" value="F:ATP binding"/>
    <property type="evidence" value="ECO:0007669"/>
    <property type="project" value="UniProtKB-KW"/>
</dbReference>
<dbReference type="InterPro" id="IPR001412">
    <property type="entry name" value="aa-tRNA-synth_I_CS"/>
</dbReference>
<gene>
    <name evidence="9" type="primary">trpS</name>
    <name evidence="9" type="ORF">SCFA_50022</name>
</gene>
<evidence type="ECO:0000313" key="9">
    <source>
        <dbReference type="EMBL" id="VFU16035.1"/>
    </source>
</evidence>
<dbReference type="GO" id="GO:0004830">
    <property type="term" value="F:tryptophan-tRNA ligase activity"/>
    <property type="evidence" value="ECO:0007669"/>
    <property type="project" value="UniProtKB-EC"/>
</dbReference>
<dbReference type="PANTHER" id="PTHR43766">
    <property type="entry name" value="TRYPTOPHAN--TRNA LIGASE, MITOCHONDRIAL"/>
    <property type="match status" value="1"/>
</dbReference>
<evidence type="ECO:0000256" key="7">
    <source>
        <dbReference type="ARBA" id="ARBA00023146"/>
    </source>
</evidence>
<sequence length="330" mass="38180">MDRKRIVSGIRPTGDLHIGHYLGVLKNWVELQKDYQCFYFTADWHALTSEFRDPSIIRKSSRDMVMIWLSVGIDPQASVIFRQSDIKNHAELFLLLSMITPVPWLERNPAYKELREELKEKDLGNLGFLGYPVLQAADIVMYHADKVPIGEDQLPHLELTREIVRRFNFIYGEGILKEPKEILTEAARVLGIDGRKMSKSYGNAIFIYETEESLRQKVMQMFTDVKRLRKKDPGEPEDCNLYPLHEYFTDEETRREIQAGCRSASLGCVECKKILINNLISEFQPIWEKIDYYRNHASLIDDIIRQGAAKAGEESEATMEKVRAAMRMSG</sequence>
<organism evidence="9">
    <name type="scientific">anaerobic digester metagenome</name>
    <dbReference type="NCBI Taxonomy" id="1263854"/>
    <lineage>
        <taxon>unclassified sequences</taxon>
        <taxon>metagenomes</taxon>
        <taxon>ecological metagenomes</taxon>
    </lineage>
</organism>
<dbReference type="Pfam" id="PF00579">
    <property type="entry name" value="tRNA-synt_1b"/>
    <property type="match status" value="1"/>
</dbReference>
<dbReference type="GO" id="GO:0006436">
    <property type="term" value="P:tryptophanyl-tRNA aminoacylation"/>
    <property type="evidence" value="ECO:0007669"/>
    <property type="project" value="InterPro"/>
</dbReference>
<keyword evidence="5" id="KW-0067">ATP-binding</keyword>
<dbReference type="SUPFAM" id="SSF52374">
    <property type="entry name" value="Nucleotidylyl transferase"/>
    <property type="match status" value="1"/>
</dbReference>
<dbReference type="Gene3D" id="1.10.240.10">
    <property type="entry name" value="Tyrosyl-Transfer RNA Synthetase"/>
    <property type="match status" value="1"/>
</dbReference>
<dbReference type="GO" id="GO:0005829">
    <property type="term" value="C:cytosol"/>
    <property type="evidence" value="ECO:0007669"/>
    <property type="project" value="TreeGrafter"/>
</dbReference>
<dbReference type="Gene3D" id="3.40.50.620">
    <property type="entry name" value="HUPs"/>
    <property type="match status" value="1"/>
</dbReference>
<dbReference type="EMBL" id="CAADRM010000114">
    <property type="protein sequence ID" value="VFU16035.1"/>
    <property type="molecule type" value="Genomic_DNA"/>
</dbReference>
<dbReference type="EC" id="6.1.1.2" evidence="2"/>
<dbReference type="NCBIfam" id="TIGR00233">
    <property type="entry name" value="trpS"/>
    <property type="match status" value="1"/>
</dbReference>
<proteinExistence type="inferred from homology"/>
<reference evidence="9" key="1">
    <citation type="submission" date="2019-03" db="EMBL/GenBank/DDBJ databases">
        <authorList>
            <person name="Hao L."/>
        </authorList>
    </citation>
    <scope>NUCLEOTIDE SEQUENCE</scope>
</reference>
<dbReference type="PRINTS" id="PR01039">
    <property type="entry name" value="TRNASYNTHTRP"/>
</dbReference>
<dbReference type="InterPro" id="IPR002306">
    <property type="entry name" value="Trp-tRNA-ligase"/>
</dbReference>
<evidence type="ECO:0000256" key="4">
    <source>
        <dbReference type="ARBA" id="ARBA00022741"/>
    </source>
</evidence>
<evidence type="ECO:0000256" key="2">
    <source>
        <dbReference type="ARBA" id="ARBA00013161"/>
    </source>
</evidence>
<dbReference type="InterPro" id="IPR050203">
    <property type="entry name" value="Trp-tRNA_synthetase"/>
</dbReference>
<protein>
    <recommendedName>
        <fullName evidence="2">tryptophan--tRNA ligase</fullName>
        <ecNumber evidence="2">6.1.1.2</ecNumber>
    </recommendedName>
</protein>
<evidence type="ECO:0000256" key="1">
    <source>
        <dbReference type="ARBA" id="ARBA00005594"/>
    </source>
</evidence>
<evidence type="ECO:0000256" key="8">
    <source>
        <dbReference type="ARBA" id="ARBA00049929"/>
    </source>
</evidence>
<keyword evidence="7" id="KW-0030">Aminoacyl-tRNA synthetase</keyword>
<dbReference type="PANTHER" id="PTHR43766:SF1">
    <property type="entry name" value="TRYPTOPHAN--TRNA LIGASE, MITOCHONDRIAL"/>
    <property type="match status" value="1"/>
</dbReference>
<dbReference type="FunFam" id="1.10.240.10:FF:000005">
    <property type="entry name" value="Tryptophan--tRNA ligase"/>
    <property type="match status" value="1"/>
</dbReference>
<dbReference type="PROSITE" id="PS00178">
    <property type="entry name" value="AA_TRNA_LIGASE_I"/>
    <property type="match status" value="1"/>
</dbReference>
<dbReference type="CDD" id="cd00806">
    <property type="entry name" value="TrpRS_core"/>
    <property type="match status" value="1"/>
</dbReference>
<keyword evidence="4" id="KW-0547">Nucleotide-binding</keyword>
<evidence type="ECO:0000256" key="5">
    <source>
        <dbReference type="ARBA" id="ARBA00022840"/>
    </source>
</evidence>
<dbReference type="InterPro" id="IPR002305">
    <property type="entry name" value="aa-tRNA-synth_Ic"/>
</dbReference>
<keyword evidence="6" id="KW-0648">Protein biosynthesis</keyword>
<name>A0A485M1T8_9ZZZZ</name>
<comment type="similarity">
    <text evidence="1">Belongs to the class-I aminoacyl-tRNA synthetase family.</text>
</comment>